<dbReference type="STRING" id="36050.A0A1B8A5A0"/>
<evidence type="ECO:0000256" key="1">
    <source>
        <dbReference type="SAM" id="MobiDB-lite"/>
    </source>
</evidence>
<dbReference type="Pfam" id="PF14529">
    <property type="entry name" value="Exo_endo_phos_2"/>
    <property type="match status" value="1"/>
</dbReference>
<reference evidence="3 4" key="1">
    <citation type="submission" date="2016-06" db="EMBL/GenBank/DDBJ databases">
        <title>Living apart together: crosstalk between the core and supernumerary genomes in a fungal plant pathogen.</title>
        <authorList>
            <person name="Vanheule A."/>
            <person name="Audenaert K."/>
            <person name="Warris S."/>
            <person name="Van De Geest H."/>
            <person name="Schijlen E."/>
            <person name="Hofte M."/>
            <person name="De Saeger S."/>
            <person name="Haesaert G."/>
            <person name="Waalwijk C."/>
            <person name="Van Der Lee T."/>
        </authorList>
    </citation>
    <scope>NUCLEOTIDE SEQUENCE [LARGE SCALE GENOMIC DNA]</scope>
    <source>
        <strain evidence="3 4">2516</strain>
    </source>
</reference>
<dbReference type="AlphaFoldDB" id="A0A1B8A5A0"/>
<dbReference type="EMBL" id="LYXU01000144">
    <property type="protein sequence ID" value="OBS15658.1"/>
    <property type="molecule type" value="Genomic_DNA"/>
</dbReference>
<proteinExistence type="predicted"/>
<name>A0A1B8A5A0_FUSPO</name>
<evidence type="ECO:0000313" key="3">
    <source>
        <dbReference type="EMBL" id="OBS15658.1"/>
    </source>
</evidence>
<dbReference type="OMA" id="WSEINAR"/>
<dbReference type="GO" id="GO:0003824">
    <property type="term" value="F:catalytic activity"/>
    <property type="evidence" value="ECO:0007669"/>
    <property type="project" value="InterPro"/>
</dbReference>
<dbReference type="SUPFAM" id="SSF56219">
    <property type="entry name" value="DNase I-like"/>
    <property type="match status" value="1"/>
</dbReference>
<comment type="caution">
    <text evidence="3">The sequence shown here is derived from an EMBL/GenBank/DDBJ whole genome shotgun (WGS) entry which is preliminary data.</text>
</comment>
<dbReference type="Proteomes" id="UP000091967">
    <property type="component" value="Unassembled WGS sequence"/>
</dbReference>
<accession>A0A1B8A5A0</accession>
<sequence>MDEHGLLSPVSRGTKTREGPGGESTIDLTLASAELADEMVHCGIHPTEHGSDHRVIQTEFDLATPGRTTEPILLFKNAPWNAIRERVKEKLSPLPWGGGAQTQNDRLMDVVLDAIHNLVPRAKPLPYAKRWWTADLSVELV</sequence>
<feature type="region of interest" description="Disordered" evidence="1">
    <location>
        <begin position="1"/>
        <end position="24"/>
    </location>
</feature>
<organism evidence="3 4">
    <name type="scientific">Fusarium poae</name>
    <dbReference type="NCBI Taxonomy" id="36050"/>
    <lineage>
        <taxon>Eukaryota</taxon>
        <taxon>Fungi</taxon>
        <taxon>Dikarya</taxon>
        <taxon>Ascomycota</taxon>
        <taxon>Pezizomycotina</taxon>
        <taxon>Sordariomycetes</taxon>
        <taxon>Hypocreomycetidae</taxon>
        <taxon>Hypocreales</taxon>
        <taxon>Nectriaceae</taxon>
        <taxon>Fusarium</taxon>
    </lineage>
</organism>
<protein>
    <recommendedName>
        <fullName evidence="2">Endonuclease/exonuclease/phosphatase domain-containing protein</fullName>
    </recommendedName>
</protein>
<dbReference type="Gene3D" id="3.60.10.10">
    <property type="entry name" value="Endonuclease/exonuclease/phosphatase"/>
    <property type="match status" value="1"/>
</dbReference>
<gene>
    <name evidence="3" type="ORF">FPOA_13546</name>
</gene>
<dbReference type="InterPro" id="IPR036691">
    <property type="entry name" value="Endo/exonu/phosph_ase_sf"/>
</dbReference>
<evidence type="ECO:0000313" key="4">
    <source>
        <dbReference type="Proteomes" id="UP000091967"/>
    </source>
</evidence>
<feature type="domain" description="Endonuclease/exonuclease/phosphatase" evidence="2">
    <location>
        <begin position="1"/>
        <end position="56"/>
    </location>
</feature>
<keyword evidence="4" id="KW-1185">Reference proteome</keyword>
<evidence type="ECO:0000259" key="2">
    <source>
        <dbReference type="Pfam" id="PF14529"/>
    </source>
</evidence>
<dbReference type="InterPro" id="IPR005135">
    <property type="entry name" value="Endo/exonuclease/phosphatase"/>
</dbReference>